<name>A0AAE0NPV4_9PEZI</name>
<feature type="chain" id="PRO_5042060280" evidence="1">
    <location>
        <begin position="28"/>
        <end position="128"/>
    </location>
</feature>
<feature type="signal peptide" evidence="1">
    <location>
        <begin position="1"/>
        <end position="27"/>
    </location>
</feature>
<evidence type="ECO:0000313" key="3">
    <source>
        <dbReference type="Proteomes" id="UP001285441"/>
    </source>
</evidence>
<dbReference type="Gene3D" id="2.60.20.10">
    <property type="entry name" value="Crystallins"/>
    <property type="match status" value="1"/>
</dbReference>
<reference evidence="2" key="1">
    <citation type="journal article" date="2023" name="Mol. Phylogenet. Evol.">
        <title>Genome-scale phylogeny and comparative genomics of the fungal order Sordariales.</title>
        <authorList>
            <person name="Hensen N."/>
            <person name="Bonometti L."/>
            <person name="Westerberg I."/>
            <person name="Brannstrom I.O."/>
            <person name="Guillou S."/>
            <person name="Cros-Aarteil S."/>
            <person name="Calhoun S."/>
            <person name="Haridas S."/>
            <person name="Kuo A."/>
            <person name="Mondo S."/>
            <person name="Pangilinan J."/>
            <person name="Riley R."/>
            <person name="LaButti K."/>
            <person name="Andreopoulos B."/>
            <person name="Lipzen A."/>
            <person name="Chen C."/>
            <person name="Yan M."/>
            <person name="Daum C."/>
            <person name="Ng V."/>
            <person name="Clum A."/>
            <person name="Steindorff A."/>
            <person name="Ohm R.A."/>
            <person name="Martin F."/>
            <person name="Silar P."/>
            <person name="Natvig D.O."/>
            <person name="Lalanne C."/>
            <person name="Gautier V."/>
            <person name="Ament-Velasquez S.L."/>
            <person name="Kruys A."/>
            <person name="Hutchinson M.I."/>
            <person name="Powell A.J."/>
            <person name="Barry K."/>
            <person name="Miller A.N."/>
            <person name="Grigoriev I.V."/>
            <person name="Debuchy R."/>
            <person name="Gladieux P."/>
            <person name="Hiltunen Thoren M."/>
            <person name="Johannesson H."/>
        </authorList>
    </citation>
    <scope>NUCLEOTIDE SEQUENCE</scope>
    <source>
        <strain evidence="2">CBS 232.78</strain>
    </source>
</reference>
<accession>A0AAE0NPV4</accession>
<comment type="caution">
    <text evidence="2">The sequence shown here is derived from an EMBL/GenBank/DDBJ whole genome shotgun (WGS) entry which is preliminary data.</text>
</comment>
<reference evidence="2" key="2">
    <citation type="submission" date="2023-06" db="EMBL/GenBank/DDBJ databases">
        <authorList>
            <consortium name="Lawrence Berkeley National Laboratory"/>
            <person name="Haridas S."/>
            <person name="Hensen N."/>
            <person name="Bonometti L."/>
            <person name="Westerberg I."/>
            <person name="Brannstrom I.O."/>
            <person name="Guillou S."/>
            <person name="Cros-Aarteil S."/>
            <person name="Calhoun S."/>
            <person name="Kuo A."/>
            <person name="Mondo S."/>
            <person name="Pangilinan J."/>
            <person name="Riley R."/>
            <person name="LaButti K."/>
            <person name="Andreopoulos B."/>
            <person name="Lipzen A."/>
            <person name="Chen C."/>
            <person name="Yanf M."/>
            <person name="Daum C."/>
            <person name="Ng V."/>
            <person name="Clum A."/>
            <person name="Steindorff A."/>
            <person name="Ohm R."/>
            <person name="Martin F."/>
            <person name="Silar P."/>
            <person name="Natvig D."/>
            <person name="Lalanne C."/>
            <person name="Gautier V."/>
            <person name="Ament-velasquez S.L."/>
            <person name="Kruys A."/>
            <person name="Hutchinson M.I."/>
            <person name="Powell A.J."/>
            <person name="Barry K."/>
            <person name="Miller A.N."/>
            <person name="Grigoriev I.V."/>
            <person name="Debuchy R."/>
            <person name="Gladieux P."/>
            <person name="Thoren M.H."/>
            <person name="Johannesson H."/>
        </authorList>
    </citation>
    <scope>NUCLEOTIDE SEQUENCE</scope>
    <source>
        <strain evidence="2">CBS 232.78</strain>
    </source>
</reference>
<dbReference type="AlphaFoldDB" id="A0AAE0NPV4"/>
<dbReference type="EMBL" id="JAULSW010000004">
    <property type="protein sequence ID" value="KAK3385497.1"/>
    <property type="molecule type" value="Genomic_DNA"/>
</dbReference>
<proteinExistence type="predicted"/>
<protein>
    <submittedName>
        <fullName evidence="2">Uncharacterized protein</fullName>
    </submittedName>
</protein>
<evidence type="ECO:0000313" key="2">
    <source>
        <dbReference type="EMBL" id="KAK3385497.1"/>
    </source>
</evidence>
<sequence>MVSVKVFVASLAPYAAIFAVAAPTTTTGELEERAALKAQASIYMCSGTRWTGTCRNVLVNIDECVKVPNGWNNRIRSIRNDSKAVYRCTWYTDSSCNGRAYKNQEDANLSDGDGHFDRSITTYSCQRK</sequence>
<dbReference type="Proteomes" id="UP001285441">
    <property type="component" value="Unassembled WGS sequence"/>
</dbReference>
<evidence type="ECO:0000256" key="1">
    <source>
        <dbReference type="SAM" id="SignalP"/>
    </source>
</evidence>
<keyword evidence="1" id="KW-0732">Signal</keyword>
<gene>
    <name evidence="2" type="ORF">B0H63DRAFT_473027</name>
</gene>
<keyword evidence="3" id="KW-1185">Reference proteome</keyword>
<organism evidence="2 3">
    <name type="scientific">Podospora didyma</name>
    <dbReference type="NCBI Taxonomy" id="330526"/>
    <lineage>
        <taxon>Eukaryota</taxon>
        <taxon>Fungi</taxon>
        <taxon>Dikarya</taxon>
        <taxon>Ascomycota</taxon>
        <taxon>Pezizomycotina</taxon>
        <taxon>Sordariomycetes</taxon>
        <taxon>Sordariomycetidae</taxon>
        <taxon>Sordariales</taxon>
        <taxon>Podosporaceae</taxon>
        <taxon>Podospora</taxon>
    </lineage>
</organism>